<comment type="caution">
    <text evidence="2">The sequence shown here is derived from an EMBL/GenBank/DDBJ whole genome shotgun (WGS) entry which is preliminary data.</text>
</comment>
<organism evidence="2">
    <name type="scientific">Tanacetum cinerariifolium</name>
    <name type="common">Dalmatian daisy</name>
    <name type="synonym">Chrysanthemum cinerariifolium</name>
    <dbReference type="NCBI Taxonomy" id="118510"/>
    <lineage>
        <taxon>Eukaryota</taxon>
        <taxon>Viridiplantae</taxon>
        <taxon>Streptophyta</taxon>
        <taxon>Embryophyta</taxon>
        <taxon>Tracheophyta</taxon>
        <taxon>Spermatophyta</taxon>
        <taxon>Magnoliopsida</taxon>
        <taxon>eudicotyledons</taxon>
        <taxon>Gunneridae</taxon>
        <taxon>Pentapetalae</taxon>
        <taxon>asterids</taxon>
        <taxon>campanulids</taxon>
        <taxon>Asterales</taxon>
        <taxon>Asteraceae</taxon>
        <taxon>Asteroideae</taxon>
        <taxon>Anthemideae</taxon>
        <taxon>Anthemidinae</taxon>
        <taxon>Tanacetum</taxon>
    </lineage>
</organism>
<feature type="compositionally biased region" description="Low complexity" evidence="1">
    <location>
        <begin position="141"/>
        <end position="161"/>
    </location>
</feature>
<feature type="compositionally biased region" description="Polar residues" evidence="1">
    <location>
        <begin position="164"/>
        <end position="173"/>
    </location>
</feature>
<gene>
    <name evidence="2" type="ORF">Tci_568452</name>
</gene>
<reference evidence="2" key="1">
    <citation type="journal article" date="2019" name="Sci. Rep.">
        <title>Draft genome of Tanacetum cinerariifolium, the natural source of mosquito coil.</title>
        <authorList>
            <person name="Yamashiro T."/>
            <person name="Shiraishi A."/>
            <person name="Satake H."/>
            <person name="Nakayama K."/>
        </authorList>
    </citation>
    <scope>NUCLEOTIDE SEQUENCE</scope>
</reference>
<feature type="region of interest" description="Disordered" evidence="1">
    <location>
        <begin position="141"/>
        <end position="173"/>
    </location>
</feature>
<evidence type="ECO:0000313" key="2">
    <source>
        <dbReference type="EMBL" id="GEZ96479.1"/>
    </source>
</evidence>
<dbReference type="EMBL" id="BKCJ010348597">
    <property type="protein sequence ID" value="GEZ96479.1"/>
    <property type="molecule type" value="Genomic_DNA"/>
</dbReference>
<name>A0A699IYH1_TANCI</name>
<feature type="non-terminal residue" evidence="2">
    <location>
        <position position="1"/>
    </location>
</feature>
<proteinExistence type="predicted"/>
<sequence length="354" mass="38885">VMVASVISMSLDVSVEIVGSSFLRVILIGSIFVETIQSQILRYPRDMYHLHPMMLCLIDEGSELHYDHHHPLLLFQRSLLLLFYPHHLDIPIGRPYRTHPGRPCKALTVRKSVRPLPSYHLALRYTSHHLDHFTFGSSSSHSSSDHSSSGHSSSGHSLSGHTPPDTTIVDSSTPPIFVHPSLARTPRCSEAYLCWRSAPLSTMYPPTTSESSVGDSSFELSAGPYQDGVEEDVDTDVLEDMKADATAIEVAVDKDVKAGIDACIGIEVDVGIEVEDEAESSDRGTMEVGVDMVAGIDICDGMLMPDAVEHLEQVEEGLQDIYDHVIEIPIQRIKDIKTGQRELVARSMTTGGES</sequence>
<dbReference type="AlphaFoldDB" id="A0A699IYH1"/>
<evidence type="ECO:0000256" key="1">
    <source>
        <dbReference type="SAM" id="MobiDB-lite"/>
    </source>
</evidence>
<accession>A0A699IYH1</accession>
<protein>
    <submittedName>
        <fullName evidence="2">Uncharacterized protein</fullName>
    </submittedName>
</protein>